<dbReference type="InterPro" id="IPR010064">
    <property type="entry name" value="HK97-gp10_tail"/>
</dbReference>
<dbReference type="AlphaFoldDB" id="A0A9Q2SSY9"/>
<evidence type="ECO:0000313" key="1">
    <source>
        <dbReference type="EMBL" id="MBM4567524.1"/>
    </source>
</evidence>
<comment type="caution">
    <text evidence="2">The sequence shown here is derived from an EMBL/GenBank/DDBJ whole genome shotgun (WGS) entry which is preliminary data.</text>
</comment>
<accession>A0A9Q2SSY9</accession>
<dbReference type="EMBL" id="WVBC01000030">
    <property type="protein sequence ID" value="NKT78246.1"/>
    <property type="molecule type" value="Genomic_DNA"/>
</dbReference>
<dbReference type="EMBL" id="WUXR01000012">
    <property type="protein sequence ID" value="MBM4567524.1"/>
    <property type="molecule type" value="Genomic_DNA"/>
</dbReference>
<sequence>MAARVRIFRDIAEREARRISTKDRRKLAGQIASEARAAAPVLTGDYRDGIGVEVQGDRVFVVDDDPDAIFKEYGTSDTPAHAALTDSARQYGKYSGWRPRGG</sequence>
<protein>
    <submittedName>
        <fullName evidence="2">HK97 gp10 family phage protein</fullName>
    </submittedName>
</protein>
<dbReference type="Proteomes" id="UP000603463">
    <property type="component" value="Unassembled WGS sequence"/>
</dbReference>
<dbReference type="Pfam" id="PF04883">
    <property type="entry name" value="HK97-gp10_like"/>
    <property type="match status" value="1"/>
</dbReference>
<gene>
    <name evidence="1" type="ORF">GS441_19510</name>
    <name evidence="2" type="ORF">GS882_09055</name>
</gene>
<organism evidence="2 3">
    <name type="scientific">Rhodococcus hoagii</name>
    <name type="common">Corynebacterium equii</name>
    <dbReference type="NCBI Taxonomy" id="43767"/>
    <lineage>
        <taxon>Bacteria</taxon>
        <taxon>Bacillati</taxon>
        <taxon>Actinomycetota</taxon>
        <taxon>Actinomycetes</taxon>
        <taxon>Mycobacteriales</taxon>
        <taxon>Nocardiaceae</taxon>
        <taxon>Prescottella</taxon>
    </lineage>
</organism>
<proteinExistence type="predicted"/>
<reference evidence="1" key="1">
    <citation type="submission" date="2019-11" db="EMBL/GenBank/DDBJ databases">
        <title>Spread of Macrolides and rifampicin resistant Rhodococcus equi in clinical isolates in the USA.</title>
        <authorList>
            <person name="Alvarez-Narvaez S."/>
            <person name="Huber L."/>
            <person name="Cohen N.D."/>
            <person name="Slovis N."/>
            <person name="Greiter M."/>
            <person name="Giguere S."/>
            <person name="Hart K."/>
        </authorList>
    </citation>
    <scope>NUCLEOTIDE SEQUENCE</scope>
    <source>
        <strain evidence="1">Lh_17</strain>
    </source>
</reference>
<name>A0A9Q2SSY9_RHOHA</name>
<evidence type="ECO:0000313" key="3">
    <source>
        <dbReference type="Proteomes" id="UP000603463"/>
    </source>
</evidence>
<reference evidence="2" key="2">
    <citation type="journal article" date="2020" name="Environ. Microbiol.">
        <title>The novel and transferable erm(51) gene confers Macrolides, Lincosamides, and Streptogramins B (MLSB) resistance to clonal Rhodococcus equi in the environment.</title>
        <authorList>
            <person name="Huber L."/>
            <person name="Giguere S."/>
            <person name="Slovis N.M."/>
            <person name="Alvarez-Narvaez S."/>
            <person name="Hart K.A."/>
            <person name="Greiter M."/>
            <person name="Morris E.R.A."/>
            <person name="Cohen N.D."/>
        </authorList>
    </citation>
    <scope>NUCLEOTIDE SEQUENCE</scope>
    <source>
        <strain evidence="2">Lh_116_1</strain>
    </source>
</reference>
<evidence type="ECO:0000313" key="2">
    <source>
        <dbReference type="EMBL" id="NKT78246.1"/>
    </source>
</evidence>
<dbReference type="Proteomes" id="UP000808906">
    <property type="component" value="Unassembled WGS sequence"/>
</dbReference>
<dbReference type="RefSeq" id="WP_084979612.1">
    <property type="nucleotide sequence ID" value="NZ_JAJNNF010000073.1"/>
</dbReference>